<sequence>MMMLEIGVINFSLRLCCRFRRPASDEQIDAFIKKNNLALYPFEEYFRLSFEQAKELANGGISCLAMFKDDKKIATYNHPLLKRLCNRSKDDPNLANRLLGITKFVDEKLLIIVETTKDGSLSYEIHPGAIYKRRKLKLISINNLSIFENYCNNFEEIKELSNEAKYKILKNCIDEHKNKSTDRGKLFEIFCTFSKLEVGKDDILSKTRLLAKYWVAYYCACKGYDNKKEKSNALTLYKEVFNNLNKESYHKTRAEAQVNYVNLLFKRGGMTEGEKREAVEYLTSSIEAGNDMAQCHLGEIYCNGKLGVEKDQAKSKNYFKLSAYQKYQKAIEKCNKLGIQYN</sequence>
<comment type="caution">
    <text evidence="2">The sequence shown here is derived from an EMBL/GenBank/DDBJ whole genome shotgun (WGS) entry which is preliminary data.</text>
</comment>
<protein>
    <submittedName>
        <fullName evidence="2">29062_t:CDS:1</fullName>
    </submittedName>
</protein>
<dbReference type="Gene3D" id="1.25.40.10">
    <property type="entry name" value="Tetratricopeptide repeat domain"/>
    <property type="match status" value="1"/>
</dbReference>
<dbReference type="SUPFAM" id="SSF81901">
    <property type="entry name" value="HCP-like"/>
    <property type="match status" value="1"/>
</dbReference>
<keyword evidence="3" id="KW-1185">Reference proteome</keyword>
<dbReference type="EMBL" id="CAJVQB010000023">
    <property type="protein sequence ID" value="CAG8458995.1"/>
    <property type="molecule type" value="Genomic_DNA"/>
</dbReference>
<evidence type="ECO:0000256" key="1">
    <source>
        <dbReference type="ARBA" id="ARBA00038101"/>
    </source>
</evidence>
<dbReference type="InterPro" id="IPR050767">
    <property type="entry name" value="Sel1_AlgK"/>
</dbReference>
<reference evidence="2 3" key="1">
    <citation type="submission" date="2021-06" db="EMBL/GenBank/DDBJ databases">
        <authorList>
            <person name="Kallberg Y."/>
            <person name="Tangrot J."/>
            <person name="Rosling A."/>
        </authorList>
    </citation>
    <scope>NUCLEOTIDE SEQUENCE [LARGE SCALE GENOMIC DNA]</scope>
    <source>
        <strain evidence="2 3">120-4 pot B 10/14</strain>
    </source>
</reference>
<dbReference type="PANTHER" id="PTHR11102">
    <property type="entry name" value="SEL-1-LIKE PROTEIN"/>
    <property type="match status" value="1"/>
</dbReference>
<dbReference type="PANTHER" id="PTHR11102:SF147">
    <property type="entry name" value="SEL1L ADAPTOR SUBUNIT OF ERAD E3 UBIQUITIN LIGASE"/>
    <property type="match status" value="1"/>
</dbReference>
<dbReference type="InterPro" id="IPR006597">
    <property type="entry name" value="Sel1-like"/>
</dbReference>
<proteinExistence type="inferred from homology"/>
<organism evidence="2 3">
    <name type="scientific">Gigaspora margarita</name>
    <dbReference type="NCBI Taxonomy" id="4874"/>
    <lineage>
        <taxon>Eukaryota</taxon>
        <taxon>Fungi</taxon>
        <taxon>Fungi incertae sedis</taxon>
        <taxon>Mucoromycota</taxon>
        <taxon>Glomeromycotina</taxon>
        <taxon>Glomeromycetes</taxon>
        <taxon>Diversisporales</taxon>
        <taxon>Gigasporaceae</taxon>
        <taxon>Gigaspora</taxon>
    </lineage>
</organism>
<gene>
    <name evidence="2" type="ORF">GMARGA_LOCUS209</name>
</gene>
<name>A0ABM8VVT1_GIGMA</name>
<evidence type="ECO:0000313" key="2">
    <source>
        <dbReference type="EMBL" id="CAG8458995.1"/>
    </source>
</evidence>
<dbReference type="SMART" id="SM00671">
    <property type="entry name" value="SEL1"/>
    <property type="match status" value="2"/>
</dbReference>
<comment type="similarity">
    <text evidence="1">Belongs to the sel-1 family.</text>
</comment>
<dbReference type="InterPro" id="IPR011990">
    <property type="entry name" value="TPR-like_helical_dom_sf"/>
</dbReference>
<accession>A0ABM8VVT1</accession>
<evidence type="ECO:0000313" key="3">
    <source>
        <dbReference type="Proteomes" id="UP000789901"/>
    </source>
</evidence>
<dbReference type="Proteomes" id="UP000789901">
    <property type="component" value="Unassembled WGS sequence"/>
</dbReference>